<gene>
    <name evidence="1" type="ORF">FF041_26320</name>
</gene>
<dbReference type="RefSeq" id="WP_194292181.1">
    <property type="nucleotide sequence ID" value="NZ_JBEPDZ010000061.1"/>
</dbReference>
<evidence type="ECO:0000313" key="1">
    <source>
        <dbReference type="EMBL" id="MQT03563.1"/>
    </source>
</evidence>
<sequence>MLGEDQFGDPHRPSDARIELATYPEAVALSGLFASAFWRDHPQLPTEAAQRLNIAPHQLPLHEMVVATIGKGR</sequence>
<dbReference type="EMBL" id="VCLA01000171">
    <property type="protein sequence ID" value="MQT03563.1"/>
    <property type="molecule type" value="Genomic_DNA"/>
</dbReference>
<accession>A0A646KMV2</accession>
<evidence type="ECO:0000313" key="2">
    <source>
        <dbReference type="Proteomes" id="UP000419138"/>
    </source>
</evidence>
<comment type="caution">
    <text evidence="1">The sequence shown here is derived from an EMBL/GenBank/DDBJ whole genome shotgun (WGS) entry which is preliminary data.</text>
</comment>
<organism evidence="1 2">
    <name type="scientific">Streptomyces jumonjinensis</name>
    <dbReference type="NCBI Taxonomy" id="1945"/>
    <lineage>
        <taxon>Bacteria</taxon>
        <taxon>Bacillati</taxon>
        <taxon>Actinomycetota</taxon>
        <taxon>Actinomycetes</taxon>
        <taxon>Kitasatosporales</taxon>
        <taxon>Streptomycetaceae</taxon>
        <taxon>Streptomyces</taxon>
    </lineage>
</organism>
<keyword evidence="2" id="KW-1185">Reference proteome</keyword>
<proteinExistence type="predicted"/>
<reference evidence="1 2" key="1">
    <citation type="submission" date="2019-05" db="EMBL/GenBank/DDBJ databases">
        <title>Comparative genomics and metabolomics analyses of clavulanic acid producing Streptomyces species provides insight into specialized metabolism and evolution of beta-lactam biosynthetic gene clusters.</title>
        <authorList>
            <person name="Moore M.A."/>
            <person name="Cruz-Morales P."/>
            <person name="Barona Gomez F."/>
            <person name="Kapil T."/>
        </authorList>
    </citation>
    <scope>NUCLEOTIDE SEQUENCE [LARGE SCALE GENOMIC DNA]</scope>
    <source>
        <strain evidence="1 2">NRRL 5741</strain>
    </source>
</reference>
<protein>
    <submittedName>
        <fullName evidence="1">Uncharacterized protein</fullName>
    </submittedName>
</protein>
<dbReference type="Proteomes" id="UP000419138">
    <property type="component" value="Unassembled WGS sequence"/>
</dbReference>
<dbReference type="AlphaFoldDB" id="A0A646KMV2"/>
<name>A0A646KMV2_STRJU</name>